<dbReference type="Pfam" id="PF13853">
    <property type="entry name" value="7tm_4"/>
    <property type="match status" value="1"/>
</dbReference>
<keyword evidence="9" id="KW-0552">Olfaction</keyword>
<dbReference type="PANTHER" id="PTHR48018">
    <property type="entry name" value="OLFACTORY RECEPTOR"/>
    <property type="match status" value="1"/>
</dbReference>
<protein>
    <recommendedName>
        <fullName evidence="9">Olfactory receptor</fullName>
    </recommendedName>
</protein>
<name>A0A6P8P473_GEOSA</name>
<dbReference type="PROSITE" id="PS00237">
    <property type="entry name" value="G_PROTEIN_RECEP_F1_1"/>
    <property type="match status" value="1"/>
</dbReference>
<sequence>MESENRTSATEFILRGLTDDQELQILLFALLLLVYITTLMGNIGIIVLTCVNSQLQTPMYFFLTNLSFSDLFYSSAVTPNMLHNFLAERKVISFTGCATQMYFFVAFATAENFLLGVMAYDRYVAICNPLLYPVIMNKKVCVYLAAGAYIGGLLQSCIQTGCTFHLSFCRSNMINHFFCDIPPLFHISCTDITINLIVIFVLGGLATMSCFFTIIIFYIYILTTILKIHAAGGRRKAFNTCVSHFTCVTIFYGTVISMYFRPNSLSFGLDQDQVASVFYSIVIPMLNPLIYSLRNKEVVNALKKAIGKTKVCLCRP</sequence>
<comment type="similarity">
    <text evidence="8">Belongs to the G-protein coupled receptor 1 family.</text>
</comment>
<dbReference type="PRINTS" id="PR00245">
    <property type="entry name" value="OLFACTORYR"/>
</dbReference>
<evidence type="ECO:0000256" key="3">
    <source>
        <dbReference type="ARBA" id="ARBA00022989"/>
    </source>
</evidence>
<feature type="transmembrane region" description="Helical" evidence="9">
    <location>
        <begin position="141"/>
        <end position="168"/>
    </location>
</feature>
<dbReference type="SUPFAM" id="SSF81321">
    <property type="entry name" value="Family A G protein-coupled receptor-like"/>
    <property type="match status" value="1"/>
</dbReference>
<dbReference type="GO" id="GO:0005886">
    <property type="term" value="C:plasma membrane"/>
    <property type="evidence" value="ECO:0007669"/>
    <property type="project" value="UniProtKB-SubCell"/>
</dbReference>
<dbReference type="GO" id="GO:0004930">
    <property type="term" value="F:G protein-coupled receptor activity"/>
    <property type="evidence" value="ECO:0007669"/>
    <property type="project" value="UniProtKB-KW"/>
</dbReference>
<dbReference type="FunFam" id="1.20.1070.10:FF:000003">
    <property type="entry name" value="Olfactory receptor"/>
    <property type="match status" value="1"/>
</dbReference>
<dbReference type="Gene3D" id="1.20.1070.10">
    <property type="entry name" value="Rhodopsin 7-helix transmembrane proteins"/>
    <property type="match status" value="1"/>
</dbReference>
<evidence type="ECO:0000256" key="6">
    <source>
        <dbReference type="ARBA" id="ARBA00023170"/>
    </source>
</evidence>
<dbReference type="Proteomes" id="UP000515159">
    <property type="component" value="Chromosome 14"/>
</dbReference>
<feature type="transmembrane region" description="Helical" evidence="9">
    <location>
        <begin position="25"/>
        <end position="48"/>
    </location>
</feature>
<comment type="subcellular location">
    <subcellularLocation>
        <location evidence="9">Cell membrane</location>
        <topology evidence="9">Multi-pass membrane protein</topology>
    </subcellularLocation>
    <subcellularLocation>
        <location evidence="1">Membrane</location>
        <topology evidence="1">Multi-pass membrane protein</topology>
    </subcellularLocation>
</comment>
<evidence type="ECO:0000259" key="10">
    <source>
        <dbReference type="PROSITE" id="PS50262"/>
    </source>
</evidence>
<proteinExistence type="inferred from homology"/>
<dbReference type="GO" id="GO:0004984">
    <property type="term" value="F:olfactory receptor activity"/>
    <property type="evidence" value="ECO:0007669"/>
    <property type="project" value="InterPro"/>
</dbReference>
<feature type="domain" description="G-protein coupled receptors family 1 profile" evidence="10">
    <location>
        <begin position="41"/>
        <end position="291"/>
    </location>
</feature>
<dbReference type="PROSITE" id="PS50262">
    <property type="entry name" value="G_PROTEIN_RECEP_F1_2"/>
    <property type="match status" value="1"/>
</dbReference>
<dbReference type="GeneID" id="117348157"/>
<evidence type="ECO:0000313" key="12">
    <source>
        <dbReference type="RefSeq" id="XP_033775750.1"/>
    </source>
</evidence>
<accession>A0A6P8P473</accession>
<evidence type="ECO:0000256" key="7">
    <source>
        <dbReference type="ARBA" id="ARBA00023224"/>
    </source>
</evidence>
<keyword evidence="6 8" id="KW-0675">Receptor</keyword>
<keyword evidence="2 8" id="KW-0812">Transmembrane</keyword>
<dbReference type="KEGG" id="gsh:117348157"/>
<feature type="transmembrane region" description="Helical" evidence="9">
    <location>
        <begin position="273"/>
        <end position="293"/>
    </location>
</feature>
<dbReference type="RefSeq" id="XP_033775750.1">
    <property type="nucleotide sequence ID" value="XM_033919859.1"/>
</dbReference>
<feature type="transmembrane region" description="Helical" evidence="9">
    <location>
        <begin position="60"/>
        <end position="81"/>
    </location>
</feature>
<keyword evidence="4 8" id="KW-0297">G-protein coupled receptor</keyword>
<dbReference type="AlphaFoldDB" id="A0A6P8P473"/>
<evidence type="ECO:0000256" key="8">
    <source>
        <dbReference type="RuleBase" id="RU000688"/>
    </source>
</evidence>
<evidence type="ECO:0000256" key="2">
    <source>
        <dbReference type="ARBA" id="ARBA00022692"/>
    </source>
</evidence>
<dbReference type="InterPro" id="IPR000725">
    <property type="entry name" value="Olfact_rcpt"/>
</dbReference>
<feature type="transmembrane region" description="Helical" evidence="9">
    <location>
        <begin position="192"/>
        <end position="221"/>
    </location>
</feature>
<evidence type="ECO:0000256" key="5">
    <source>
        <dbReference type="ARBA" id="ARBA00023136"/>
    </source>
</evidence>
<dbReference type="OrthoDB" id="9898156at2759"/>
<keyword evidence="3 9" id="KW-1133">Transmembrane helix</keyword>
<feature type="transmembrane region" description="Helical" evidence="9">
    <location>
        <begin position="242"/>
        <end position="261"/>
    </location>
</feature>
<dbReference type="InterPro" id="IPR000276">
    <property type="entry name" value="GPCR_Rhodpsn"/>
</dbReference>
<dbReference type="InParanoid" id="A0A6P8P473"/>
<dbReference type="InterPro" id="IPR017452">
    <property type="entry name" value="GPCR_Rhodpsn_7TM"/>
</dbReference>
<feature type="transmembrane region" description="Helical" evidence="9">
    <location>
        <begin position="101"/>
        <end position="120"/>
    </location>
</feature>
<keyword evidence="11" id="KW-1185">Reference proteome</keyword>
<evidence type="ECO:0000313" key="11">
    <source>
        <dbReference type="Proteomes" id="UP000515159"/>
    </source>
</evidence>
<keyword evidence="9" id="KW-1003">Cell membrane</keyword>
<evidence type="ECO:0000256" key="4">
    <source>
        <dbReference type="ARBA" id="ARBA00023040"/>
    </source>
</evidence>
<reference evidence="12" key="1">
    <citation type="submission" date="2025-08" db="UniProtKB">
        <authorList>
            <consortium name="RefSeq"/>
        </authorList>
    </citation>
    <scope>IDENTIFICATION</scope>
</reference>
<dbReference type="PRINTS" id="PR00237">
    <property type="entry name" value="GPCRRHODOPSN"/>
</dbReference>
<gene>
    <name evidence="12" type="primary">LOC117348157</name>
</gene>
<keyword evidence="9" id="KW-0716">Sensory transduction</keyword>
<keyword evidence="5 9" id="KW-0472">Membrane</keyword>
<keyword evidence="7 8" id="KW-0807">Transducer</keyword>
<evidence type="ECO:0000256" key="1">
    <source>
        <dbReference type="ARBA" id="ARBA00004141"/>
    </source>
</evidence>
<organism evidence="11 12">
    <name type="scientific">Geotrypetes seraphini</name>
    <name type="common">Gaboon caecilian</name>
    <name type="synonym">Caecilia seraphini</name>
    <dbReference type="NCBI Taxonomy" id="260995"/>
    <lineage>
        <taxon>Eukaryota</taxon>
        <taxon>Metazoa</taxon>
        <taxon>Chordata</taxon>
        <taxon>Craniata</taxon>
        <taxon>Vertebrata</taxon>
        <taxon>Euteleostomi</taxon>
        <taxon>Amphibia</taxon>
        <taxon>Gymnophiona</taxon>
        <taxon>Geotrypetes</taxon>
    </lineage>
</organism>
<dbReference type="CDD" id="cd15230">
    <property type="entry name" value="7tmA_OR5-like"/>
    <property type="match status" value="1"/>
</dbReference>
<evidence type="ECO:0000256" key="9">
    <source>
        <dbReference type="RuleBase" id="RU363047"/>
    </source>
</evidence>